<keyword evidence="3" id="KW-1185">Reference proteome</keyword>
<reference evidence="2 3" key="1">
    <citation type="submission" date="2019-10" db="EMBL/GenBank/DDBJ databases">
        <title>A soil myxobacterium in the family Polyangiaceae.</title>
        <authorList>
            <person name="Li Y."/>
            <person name="Wang J."/>
        </authorList>
    </citation>
    <scope>NUCLEOTIDE SEQUENCE [LARGE SCALE GENOMIC DNA]</scope>
    <source>
        <strain evidence="2 3">DSM 14734</strain>
    </source>
</reference>
<name>A0A6N7Q0A8_9BACT</name>
<evidence type="ECO:0008006" key="4">
    <source>
        <dbReference type="Google" id="ProtNLM"/>
    </source>
</evidence>
<feature type="region of interest" description="Disordered" evidence="1">
    <location>
        <begin position="1"/>
        <end position="31"/>
    </location>
</feature>
<evidence type="ECO:0000256" key="1">
    <source>
        <dbReference type="SAM" id="MobiDB-lite"/>
    </source>
</evidence>
<proteinExistence type="predicted"/>
<dbReference type="SUPFAM" id="SSF64182">
    <property type="entry name" value="DHH phosphoesterases"/>
    <property type="match status" value="1"/>
</dbReference>
<gene>
    <name evidence="2" type="ORF">GF068_38035</name>
</gene>
<sequence length="376" mass="40704">MNQQEALRIEPDRSSSPHLPDLRGPRRVDGAESRVGQLLEALRKHEGRHVVVIRGYPDPDSLASAWAHQRLCASVGIECDIAHLPLVSRAENRAMVNLLDLPLVRVTAPEDLDRYTALSLVDANSIELPRSSGLPCVSIVDHHAIQGKLNAEFVDIRLGVGAASTIYTEYVIEAPTRVLENGTIATRLATALAYGIRSDTDDLLHASAEDLRALASIIDLVDTDVLAALSRYAIPSSSMRIMRRALEAMQVEGTWVFSGVGQVRPQDRDAIGQAADFLLRREGIKTAITFGLVDGWIDGSLRTNDASLDPATWLRDAFGIGPLGMPYGGGRRGKGGFQIPLGPLAGCPNQDALWGVVREMVEDTIRKRIGTSDEAG</sequence>
<evidence type="ECO:0000313" key="3">
    <source>
        <dbReference type="Proteomes" id="UP000440224"/>
    </source>
</evidence>
<dbReference type="EMBL" id="WJIE01000019">
    <property type="protein sequence ID" value="MRG97683.1"/>
    <property type="molecule type" value="Genomic_DNA"/>
</dbReference>
<comment type="caution">
    <text evidence="2">The sequence shown here is derived from an EMBL/GenBank/DDBJ whole genome shotgun (WGS) entry which is preliminary data.</text>
</comment>
<dbReference type="InterPro" id="IPR038763">
    <property type="entry name" value="DHH_sf"/>
</dbReference>
<dbReference type="AlphaFoldDB" id="A0A6N7Q0A8"/>
<dbReference type="Gene3D" id="3.90.1640.10">
    <property type="entry name" value="inorganic pyrophosphatase (n-terminal core)"/>
    <property type="match status" value="1"/>
</dbReference>
<dbReference type="PANTHER" id="PTHR47618">
    <property type="entry name" value="BIFUNCTIONAL OLIGORIBONUCLEASE AND PAP PHOSPHATASE NRNA"/>
    <property type="match status" value="1"/>
</dbReference>
<organism evidence="2 3">
    <name type="scientific">Polyangium spumosum</name>
    <dbReference type="NCBI Taxonomy" id="889282"/>
    <lineage>
        <taxon>Bacteria</taxon>
        <taxon>Pseudomonadati</taxon>
        <taxon>Myxococcota</taxon>
        <taxon>Polyangia</taxon>
        <taxon>Polyangiales</taxon>
        <taxon>Polyangiaceae</taxon>
        <taxon>Polyangium</taxon>
    </lineage>
</organism>
<dbReference type="PANTHER" id="PTHR47618:SF1">
    <property type="entry name" value="BIFUNCTIONAL OLIGORIBONUCLEASE AND PAP PHOSPHATASE NRNA"/>
    <property type="match status" value="1"/>
</dbReference>
<dbReference type="InterPro" id="IPR051319">
    <property type="entry name" value="Oligoribo/pAp-PDE_c-di-AMP_PDE"/>
</dbReference>
<accession>A0A6N7Q0A8</accession>
<feature type="compositionally biased region" description="Basic and acidic residues" evidence="1">
    <location>
        <begin position="7"/>
        <end position="31"/>
    </location>
</feature>
<evidence type="ECO:0000313" key="2">
    <source>
        <dbReference type="EMBL" id="MRG97683.1"/>
    </source>
</evidence>
<protein>
    <recommendedName>
        <fullName evidence="4">DDH domain-containing protein</fullName>
    </recommendedName>
</protein>
<dbReference type="Proteomes" id="UP000440224">
    <property type="component" value="Unassembled WGS sequence"/>
</dbReference>
<dbReference type="RefSeq" id="WP_170319920.1">
    <property type="nucleotide sequence ID" value="NZ_WJIE01000019.1"/>
</dbReference>